<dbReference type="InterPro" id="IPR001509">
    <property type="entry name" value="Epimerase_deHydtase"/>
</dbReference>
<evidence type="ECO:0000256" key="2">
    <source>
        <dbReference type="SAM" id="MobiDB-lite"/>
    </source>
</evidence>
<accession>R4Z2D9</accession>
<dbReference type="AlphaFoldDB" id="R4Z2D9"/>
<reference evidence="4 5" key="1">
    <citation type="journal article" date="2013" name="ISME J.">
        <title>Metabolic model for the filamentous 'Candidatus Microthrix parvicella' based on genomic and metagenomic analyses.</title>
        <authorList>
            <person name="Jon McIlroy S."/>
            <person name="Kristiansen R."/>
            <person name="Albertsen M."/>
            <person name="Michael Karst S."/>
            <person name="Rossetti S."/>
            <person name="Lund Nielsen J."/>
            <person name="Tandoi V."/>
            <person name="James Seviour R."/>
            <person name="Nielsen P.H."/>
        </authorList>
    </citation>
    <scope>NUCLEOTIDE SEQUENCE [LARGE SCALE GENOMIC DNA]</scope>
    <source>
        <strain evidence="4 5">RN1</strain>
    </source>
</reference>
<comment type="similarity">
    <text evidence="1">Belongs to the NAD(P)-dependent epimerase/dehydratase family.</text>
</comment>
<comment type="caution">
    <text evidence="4">The sequence shown here is derived from an EMBL/GenBank/DDBJ whole genome shotgun (WGS) entry which is preliminary data.</text>
</comment>
<dbReference type="EMBL" id="CANL01000045">
    <property type="protein sequence ID" value="CCM64888.1"/>
    <property type="molecule type" value="Genomic_DNA"/>
</dbReference>
<evidence type="ECO:0000313" key="5">
    <source>
        <dbReference type="Proteomes" id="UP000018291"/>
    </source>
</evidence>
<sequence length="337" mass="35408">MSETTSPRDDQHVLVTGGAGFIGGNLARRLVDDDRVTRVTVLDDLSTGRPDNLEGVGDADTPVELVEGTVLDEALVTRLVAEATAVVHLAAIPSVPRSVDQPRPSMTTNVDGTVNVLEAIRAAGGRPLVFASSSSVYGAAEVLPKTIDLAPAPLSPYAVSKLAGESAVLAWRHCYGFPAVPFRFFNVYGPRQRAGDAYAAVVPAFLDAALAGRDIPVNGDGMQSRDFTYVGDVVDVLAEVALGGLDSARPVNLAFGRRWTLLDVIAELETLLGRSLDVIFGPDRPGDVRHSQADPSGLEQLLGTRNPVELGPGLVRTLAWWDPDGATTDGASAPDPA</sequence>
<dbReference type="Gene3D" id="3.40.50.720">
    <property type="entry name" value="NAD(P)-binding Rossmann-like Domain"/>
    <property type="match status" value="1"/>
</dbReference>
<dbReference type="Gene3D" id="3.90.25.10">
    <property type="entry name" value="UDP-galactose 4-epimerase, domain 1"/>
    <property type="match status" value="1"/>
</dbReference>
<evidence type="ECO:0000313" key="4">
    <source>
        <dbReference type="EMBL" id="CCM64888.1"/>
    </source>
</evidence>
<keyword evidence="5" id="KW-1185">Reference proteome</keyword>
<dbReference type="Proteomes" id="UP000018291">
    <property type="component" value="Unassembled WGS sequence"/>
</dbReference>
<gene>
    <name evidence="4" type="ORF">BN381_50030</name>
</gene>
<proteinExistence type="inferred from homology"/>
<organism evidence="4 5">
    <name type="scientific">Candidatus Neomicrothrix parvicella RN1</name>
    <dbReference type="NCBI Taxonomy" id="1229780"/>
    <lineage>
        <taxon>Bacteria</taxon>
        <taxon>Bacillati</taxon>
        <taxon>Actinomycetota</taxon>
        <taxon>Acidimicrobiia</taxon>
        <taxon>Acidimicrobiales</taxon>
        <taxon>Microthrixaceae</taxon>
        <taxon>Candidatus Neomicrothrix</taxon>
    </lineage>
</organism>
<dbReference type="OrthoDB" id="9801785at2"/>
<name>R4Z2D9_9ACTN</name>
<protein>
    <submittedName>
        <fullName evidence="4">Putative NAD-dependent epimerase/dehydratase</fullName>
    </submittedName>
</protein>
<dbReference type="STRING" id="1229780.BN381_50030"/>
<feature type="domain" description="NAD-dependent epimerase/dehydratase" evidence="3">
    <location>
        <begin position="13"/>
        <end position="238"/>
    </location>
</feature>
<dbReference type="SUPFAM" id="SSF51735">
    <property type="entry name" value="NAD(P)-binding Rossmann-fold domains"/>
    <property type="match status" value="1"/>
</dbReference>
<dbReference type="PANTHER" id="PTHR43000">
    <property type="entry name" value="DTDP-D-GLUCOSE 4,6-DEHYDRATASE-RELATED"/>
    <property type="match status" value="1"/>
</dbReference>
<dbReference type="eggNOG" id="COG0451">
    <property type="taxonomic scope" value="Bacteria"/>
</dbReference>
<evidence type="ECO:0000256" key="1">
    <source>
        <dbReference type="ARBA" id="ARBA00007637"/>
    </source>
</evidence>
<feature type="region of interest" description="Disordered" evidence="2">
    <location>
        <begin position="286"/>
        <end position="305"/>
    </location>
</feature>
<dbReference type="HOGENOM" id="CLU_007383_1_7_11"/>
<dbReference type="InterPro" id="IPR036291">
    <property type="entry name" value="NAD(P)-bd_dom_sf"/>
</dbReference>
<evidence type="ECO:0000259" key="3">
    <source>
        <dbReference type="Pfam" id="PF01370"/>
    </source>
</evidence>
<dbReference type="RefSeq" id="WP_012229233.1">
    <property type="nucleotide sequence ID" value="NZ_HG422565.1"/>
</dbReference>
<dbReference type="Pfam" id="PF01370">
    <property type="entry name" value="Epimerase"/>
    <property type="match status" value="1"/>
</dbReference>